<gene>
    <name evidence="1" type="ORF">Achr_18410</name>
</gene>
<organism evidence="1 2">
    <name type="scientific">Azotobacter chroococcum NCIMB 8003</name>
    <dbReference type="NCBI Taxonomy" id="1328314"/>
    <lineage>
        <taxon>Bacteria</taxon>
        <taxon>Pseudomonadati</taxon>
        <taxon>Pseudomonadota</taxon>
        <taxon>Gammaproteobacteria</taxon>
        <taxon>Pseudomonadales</taxon>
        <taxon>Pseudomonadaceae</taxon>
        <taxon>Azotobacter</taxon>
    </lineage>
</organism>
<dbReference type="EMBL" id="CP010415">
    <property type="protein sequence ID" value="AJE21296.1"/>
    <property type="molecule type" value="Genomic_DNA"/>
</dbReference>
<dbReference type="AlphaFoldDB" id="A0A0C4WLZ3"/>
<dbReference type="Proteomes" id="UP000068210">
    <property type="component" value="Chromosome"/>
</dbReference>
<accession>A0A0C4WLZ3</accession>
<dbReference type="KEGG" id="acx:Achr_18410"/>
<name>A0A0C4WLZ3_9GAMM</name>
<evidence type="ECO:0000313" key="1">
    <source>
        <dbReference type="EMBL" id="AJE21296.1"/>
    </source>
</evidence>
<reference evidence="1 2" key="1">
    <citation type="journal article" date="2015" name="PLoS ONE">
        <title>Azotobacter Genomes: The Genome of Azotobacter chroococcum NCIMB 8003 (ATCC 4412).</title>
        <authorList>
            <person name="Robson R.L."/>
            <person name="Jones R."/>
            <person name="Robson R.M."/>
            <person name="Schwartz A."/>
            <person name="Richardson T.H."/>
        </authorList>
    </citation>
    <scope>NUCLEOTIDE SEQUENCE [LARGE SCALE GENOMIC DNA]</scope>
    <source>
        <strain evidence="1 2">NCIMB 8003</strain>
    </source>
</reference>
<protein>
    <submittedName>
        <fullName evidence="1">Uncharacterized protein</fullName>
    </submittedName>
</protein>
<proteinExistence type="predicted"/>
<dbReference type="HOGENOM" id="CLU_1712354_0_0_6"/>
<sequence length="154" mass="17418">MTSDADLIARIDAAFADIGKPEHFTDYRHCCECAEHDETLRSHDRDNLELRHVGNPGWDPLCFSSAQGLAYYLPTLVRFALAPPSRKYGWYADQLLFHLSSGGAWNQLYCYCTSEQRRAVAALLAHLVETRTEAFDGFPEEDRLLQAHALWSAA</sequence>
<evidence type="ECO:0000313" key="2">
    <source>
        <dbReference type="Proteomes" id="UP000068210"/>
    </source>
</evidence>
<keyword evidence="2" id="KW-1185">Reference proteome</keyword>
<dbReference type="STRING" id="1328314.Achr_18410"/>
<dbReference type="RefSeq" id="WP_039803760.1">
    <property type="nucleotide sequence ID" value="NZ_CP010415.1"/>
</dbReference>